<gene>
    <name evidence="4" type="ORF">FC49_GL001720</name>
</gene>
<dbReference type="PANTHER" id="PTHR43877">
    <property type="entry name" value="AMINOALKYLPHOSPHONATE N-ACETYLTRANSFERASE-RELATED-RELATED"/>
    <property type="match status" value="1"/>
</dbReference>
<dbReference type="InterPro" id="IPR050832">
    <property type="entry name" value="Bact_Acetyltransf"/>
</dbReference>
<comment type="caution">
    <text evidence="4">The sequence shown here is derived from an EMBL/GenBank/DDBJ whole genome shotgun (WGS) entry which is preliminary data.</text>
</comment>
<evidence type="ECO:0000259" key="3">
    <source>
        <dbReference type="PROSITE" id="PS51186"/>
    </source>
</evidence>
<dbReference type="Pfam" id="PF13302">
    <property type="entry name" value="Acetyltransf_3"/>
    <property type="match status" value="1"/>
</dbReference>
<dbReference type="CDD" id="cd04301">
    <property type="entry name" value="NAT_SF"/>
    <property type="match status" value="1"/>
</dbReference>
<reference evidence="4 5" key="1">
    <citation type="journal article" date="2015" name="Genome Announc.">
        <title>Expanding the biotechnology potential of lactobacilli through comparative genomics of 213 strains and associated genera.</title>
        <authorList>
            <person name="Sun Z."/>
            <person name="Harris H.M."/>
            <person name="McCann A."/>
            <person name="Guo C."/>
            <person name="Argimon S."/>
            <person name="Zhang W."/>
            <person name="Yang X."/>
            <person name="Jeffery I.B."/>
            <person name="Cooney J.C."/>
            <person name="Kagawa T.F."/>
            <person name="Liu W."/>
            <person name="Song Y."/>
            <person name="Salvetti E."/>
            <person name="Wrobel A."/>
            <person name="Rasinkangas P."/>
            <person name="Parkhill J."/>
            <person name="Rea M.C."/>
            <person name="O'Sullivan O."/>
            <person name="Ritari J."/>
            <person name="Douillard F.P."/>
            <person name="Paul Ross R."/>
            <person name="Yang R."/>
            <person name="Briner A.E."/>
            <person name="Felis G.E."/>
            <person name="de Vos W.M."/>
            <person name="Barrangou R."/>
            <person name="Klaenhammer T.R."/>
            <person name="Caufield P.W."/>
            <person name="Cui Y."/>
            <person name="Zhang H."/>
            <person name="O'Toole P.W."/>
        </authorList>
    </citation>
    <scope>NUCLEOTIDE SEQUENCE [LARGE SCALE GENOMIC DNA]</scope>
    <source>
        <strain evidence="4 5">DSM 4864</strain>
    </source>
</reference>
<accession>A0A0R1WDS2</accession>
<dbReference type="RefSeq" id="WP_056984377.1">
    <property type="nucleotide sequence ID" value="NZ_AZGE01000006.1"/>
</dbReference>
<dbReference type="PROSITE" id="PS51186">
    <property type="entry name" value="GNAT"/>
    <property type="match status" value="1"/>
</dbReference>
<evidence type="ECO:0000256" key="2">
    <source>
        <dbReference type="ARBA" id="ARBA00023315"/>
    </source>
</evidence>
<dbReference type="PATRIC" id="fig|1423779.3.peg.1778"/>
<dbReference type="EMBL" id="AZGE01000006">
    <property type="protein sequence ID" value="KRM16039.1"/>
    <property type="molecule type" value="Genomic_DNA"/>
</dbReference>
<dbReference type="SUPFAM" id="SSF55729">
    <property type="entry name" value="Acyl-CoA N-acyltransferases (Nat)"/>
    <property type="match status" value="1"/>
</dbReference>
<dbReference type="InterPro" id="IPR000182">
    <property type="entry name" value="GNAT_dom"/>
</dbReference>
<proteinExistence type="predicted"/>
<dbReference type="InterPro" id="IPR016181">
    <property type="entry name" value="Acyl_CoA_acyltransferase"/>
</dbReference>
<feature type="domain" description="N-acetyltransferase" evidence="3">
    <location>
        <begin position="6"/>
        <end position="164"/>
    </location>
</feature>
<dbReference type="AlphaFoldDB" id="A0A0R1WDS2"/>
<organism evidence="4 5">
    <name type="scientific">Limosilactobacillus oris DSM 4864</name>
    <dbReference type="NCBI Taxonomy" id="1423779"/>
    <lineage>
        <taxon>Bacteria</taxon>
        <taxon>Bacillati</taxon>
        <taxon>Bacillota</taxon>
        <taxon>Bacilli</taxon>
        <taxon>Lactobacillales</taxon>
        <taxon>Lactobacillaceae</taxon>
        <taxon>Limosilactobacillus</taxon>
    </lineage>
</organism>
<evidence type="ECO:0000256" key="1">
    <source>
        <dbReference type="ARBA" id="ARBA00022679"/>
    </source>
</evidence>
<keyword evidence="1 4" id="KW-0808">Transferase</keyword>
<dbReference type="GO" id="GO:0016747">
    <property type="term" value="F:acyltransferase activity, transferring groups other than amino-acyl groups"/>
    <property type="evidence" value="ECO:0007669"/>
    <property type="project" value="InterPro"/>
</dbReference>
<keyword evidence="2" id="KW-0012">Acyltransferase</keyword>
<dbReference type="Proteomes" id="UP000050973">
    <property type="component" value="Unassembled WGS sequence"/>
</dbReference>
<evidence type="ECO:0000313" key="4">
    <source>
        <dbReference type="EMBL" id="KRM16039.1"/>
    </source>
</evidence>
<name>A0A0R1WDS2_9LACO</name>
<protein>
    <submittedName>
        <fullName evidence="4">Acetyltransferase, gnat family</fullName>
    </submittedName>
</protein>
<sequence>MTKATINIRRAEASDWETIINIFNEAVAAGIATDESKPITVADREEWFAQFDDRHPLWVITSDGKVSGWCALEYFSTHPAYTDTAEIAIYIHHGAHRQGLGRRLLAFADQQIKEELHFKTVVAYIYERNQASQGLFKQSGFEYWGHLPAIAKVAGEYRELKIYGKNYPSVRV</sequence>
<dbReference type="Gene3D" id="3.40.630.30">
    <property type="match status" value="1"/>
</dbReference>
<evidence type="ECO:0000313" key="5">
    <source>
        <dbReference type="Proteomes" id="UP000050973"/>
    </source>
</evidence>